<dbReference type="GeneID" id="54278349"/>
<evidence type="ECO:0000313" key="2">
    <source>
        <dbReference type="EMBL" id="KAF2019727.1"/>
    </source>
</evidence>
<dbReference type="AlphaFoldDB" id="A0A6A5Y3X6"/>
<evidence type="ECO:0000313" key="3">
    <source>
        <dbReference type="Proteomes" id="UP000799778"/>
    </source>
</evidence>
<protein>
    <submittedName>
        <fullName evidence="2">Uncharacterized protein</fullName>
    </submittedName>
</protein>
<sequence length="224" mass="25405">MFPSHYGLPLCPLHRVHGGHSAGNERRRRTESRSRPINPSTMTRLMRLLDGRQALVMFVLLRSEFDKVNNFWAVTAGMAVISQPFKFPILPLCDDGRMPFIHHNRVARLRSSSNVCHREGVTWPLWLGGQARRWALVHSHYVTVLSLSLLTFQKHYVKQCETSHKVSLPPALATLQLFSLSLLAYIHSVMRLVLRPPTYHSVVQPVRSSHLCGNGSHSHLKPGS</sequence>
<gene>
    <name evidence="2" type="ORF">BU24DRAFT_126166</name>
</gene>
<dbReference type="EMBL" id="ML978067">
    <property type="protein sequence ID" value="KAF2019727.1"/>
    <property type="molecule type" value="Genomic_DNA"/>
</dbReference>
<name>A0A6A5Y3X6_9PLEO</name>
<dbReference type="Proteomes" id="UP000799778">
    <property type="component" value="Unassembled WGS sequence"/>
</dbReference>
<dbReference type="RefSeq" id="XP_033388066.1">
    <property type="nucleotide sequence ID" value="XM_033520952.1"/>
</dbReference>
<evidence type="ECO:0000256" key="1">
    <source>
        <dbReference type="SAM" id="MobiDB-lite"/>
    </source>
</evidence>
<reference evidence="2" key="1">
    <citation type="journal article" date="2020" name="Stud. Mycol.">
        <title>101 Dothideomycetes genomes: a test case for predicting lifestyles and emergence of pathogens.</title>
        <authorList>
            <person name="Haridas S."/>
            <person name="Albert R."/>
            <person name="Binder M."/>
            <person name="Bloem J."/>
            <person name="Labutti K."/>
            <person name="Salamov A."/>
            <person name="Andreopoulos B."/>
            <person name="Baker S."/>
            <person name="Barry K."/>
            <person name="Bills G."/>
            <person name="Bluhm B."/>
            <person name="Cannon C."/>
            <person name="Castanera R."/>
            <person name="Culley D."/>
            <person name="Daum C."/>
            <person name="Ezra D."/>
            <person name="Gonzalez J."/>
            <person name="Henrissat B."/>
            <person name="Kuo A."/>
            <person name="Liang C."/>
            <person name="Lipzen A."/>
            <person name="Lutzoni F."/>
            <person name="Magnuson J."/>
            <person name="Mondo S."/>
            <person name="Nolan M."/>
            <person name="Ohm R."/>
            <person name="Pangilinan J."/>
            <person name="Park H.-J."/>
            <person name="Ramirez L."/>
            <person name="Alfaro M."/>
            <person name="Sun H."/>
            <person name="Tritt A."/>
            <person name="Yoshinaga Y."/>
            <person name="Zwiers L.-H."/>
            <person name="Turgeon B."/>
            <person name="Goodwin S."/>
            <person name="Spatafora J."/>
            <person name="Crous P."/>
            <person name="Grigoriev I."/>
        </authorList>
    </citation>
    <scope>NUCLEOTIDE SEQUENCE</scope>
    <source>
        <strain evidence="2">CBS 175.79</strain>
    </source>
</reference>
<organism evidence="2 3">
    <name type="scientific">Aaosphaeria arxii CBS 175.79</name>
    <dbReference type="NCBI Taxonomy" id="1450172"/>
    <lineage>
        <taxon>Eukaryota</taxon>
        <taxon>Fungi</taxon>
        <taxon>Dikarya</taxon>
        <taxon>Ascomycota</taxon>
        <taxon>Pezizomycotina</taxon>
        <taxon>Dothideomycetes</taxon>
        <taxon>Pleosporomycetidae</taxon>
        <taxon>Pleosporales</taxon>
        <taxon>Pleosporales incertae sedis</taxon>
        <taxon>Aaosphaeria</taxon>
    </lineage>
</organism>
<feature type="region of interest" description="Disordered" evidence="1">
    <location>
        <begin position="17"/>
        <end position="38"/>
    </location>
</feature>
<proteinExistence type="predicted"/>
<accession>A0A6A5Y3X6</accession>
<keyword evidence="3" id="KW-1185">Reference proteome</keyword>